<protein>
    <submittedName>
        <fullName evidence="3">Uncharacterized protein</fullName>
    </submittedName>
</protein>
<evidence type="ECO:0000313" key="3">
    <source>
        <dbReference type="EMBL" id="KXS99363.1"/>
    </source>
</evidence>
<feature type="region of interest" description="Disordered" evidence="1">
    <location>
        <begin position="1"/>
        <end position="44"/>
    </location>
</feature>
<dbReference type="EMBL" id="LFZN01000093">
    <property type="protein sequence ID" value="KXS99363.1"/>
    <property type="molecule type" value="Genomic_DNA"/>
</dbReference>
<reference evidence="3 4" key="1">
    <citation type="submission" date="2015-07" db="EMBL/GenBank/DDBJ databases">
        <title>Comparative genomics of the Sigatoka disease complex on banana suggests a link between parallel evolutionary changes in Pseudocercospora fijiensis and Pseudocercospora eumusae and increased virulence on the banana host.</title>
        <authorList>
            <person name="Chang T.-C."/>
            <person name="Salvucci A."/>
            <person name="Crous P.W."/>
            <person name="Stergiopoulos I."/>
        </authorList>
    </citation>
    <scope>NUCLEOTIDE SEQUENCE [LARGE SCALE GENOMIC DNA]</scope>
    <source>
        <strain evidence="3 4">CBS 114824</strain>
    </source>
</reference>
<feature type="compositionally biased region" description="Polar residues" evidence="1">
    <location>
        <begin position="25"/>
        <end position="44"/>
    </location>
</feature>
<feature type="region of interest" description="Disordered" evidence="1">
    <location>
        <begin position="58"/>
        <end position="86"/>
    </location>
</feature>
<dbReference type="AlphaFoldDB" id="A0A139HAA5"/>
<dbReference type="OrthoDB" id="10494503at2759"/>
<name>A0A139HAA5_9PEZI</name>
<gene>
    <name evidence="3" type="ORF">AC578_8972</name>
</gene>
<feature type="compositionally biased region" description="Acidic residues" evidence="1">
    <location>
        <begin position="58"/>
        <end position="68"/>
    </location>
</feature>
<organism evidence="3 4">
    <name type="scientific">Pseudocercospora eumusae</name>
    <dbReference type="NCBI Taxonomy" id="321146"/>
    <lineage>
        <taxon>Eukaryota</taxon>
        <taxon>Fungi</taxon>
        <taxon>Dikarya</taxon>
        <taxon>Ascomycota</taxon>
        <taxon>Pezizomycotina</taxon>
        <taxon>Dothideomycetes</taxon>
        <taxon>Dothideomycetidae</taxon>
        <taxon>Mycosphaerellales</taxon>
        <taxon>Mycosphaerellaceae</taxon>
        <taxon>Pseudocercospora</taxon>
    </lineage>
</organism>
<evidence type="ECO:0000256" key="2">
    <source>
        <dbReference type="SAM" id="Phobius"/>
    </source>
</evidence>
<keyword evidence="2" id="KW-0472">Membrane</keyword>
<evidence type="ECO:0000313" key="4">
    <source>
        <dbReference type="Proteomes" id="UP000070133"/>
    </source>
</evidence>
<evidence type="ECO:0000256" key="1">
    <source>
        <dbReference type="SAM" id="MobiDB-lite"/>
    </source>
</evidence>
<proteinExistence type="predicted"/>
<keyword evidence="2" id="KW-1133">Transmembrane helix</keyword>
<comment type="caution">
    <text evidence="3">The sequence shown here is derived from an EMBL/GenBank/DDBJ whole genome shotgun (WGS) entry which is preliminary data.</text>
</comment>
<feature type="compositionally biased region" description="Low complexity" evidence="1">
    <location>
        <begin position="69"/>
        <end position="81"/>
    </location>
</feature>
<accession>A0A139HAA5</accession>
<keyword evidence="4" id="KW-1185">Reference proteome</keyword>
<sequence>MENRHSPPVPHIYRNQRNRNRSRSEMPSTSRGFAQEFLPSTTASTPEHAMLLNHDEPEMVDSDSDFDSASDSQLSSLPSYSECARDMPPAYDSGSRRFLRGFRAGFARIPVRTRAVDEADVENAVTVEQQFVNSRLVRMSCSSPRHCQALQRHRSRHPHAWSEEFFMSESEAETRRAIAFMMEFALLMIVLAIVVGGIVYFWGPYGV</sequence>
<dbReference type="Proteomes" id="UP000070133">
    <property type="component" value="Unassembled WGS sequence"/>
</dbReference>
<keyword evidence="2" id="KW-0812">Transmembrane</keyword>
<feature type="transmembrane region" description="Helical" evidence="2">
    <location>
        <begin position="184"/>
        <end position="203"/>
    </location>
</feature>